<gene>
    <name evidence="2" type="ORF">SCOCK_240117</name>
</gene>
<comment type="caution">
    <text evidence="2">The sequence shown here is derived from an EMBL/GenBank/DDBJ whole genome shotgun (WGS) entry which is preliminary data.</text>
</comment>
<evidence type="ECO:0000313" key="3">
    <source>
        <dbReference type="Proteomes" id="UP001152519"/>
    </source>
</evidence>
<dbReference type="Gene3D" id="3.40.50.720">
    <property type="entry name" value="NAD(P)-binding Rossmann-like Domain"/>
    <property type="match status" value="1"/>
</dbReference>
<accession>A0A9W4DQ20</accession>
<dbReference type="InterPro" id="IPR036291">
    <property type="entry name" value="NAD(P)-bd_dom_sf"/>
</dbReference>
<evidence type="ECO:0000313" key="2">
    <source>
        <dbReference type="EMBL" id="CAG6394166.1"/>
    </source>
</evidence>
<dbReference type="InterPro" id="IPR001509">
    <property type="entry name" value="Epimerase_deHydtase"/>
</dbReference>
<organism evidence="2 3">
    <name type="scientific">Actinacidiphila cocklensis</name>
    <dbReference type="NCBI Taxonomy" id="887465"/>
    <lineage>
        <taxon>Bacteria</taxon>
        <taxon>Bacillati</taxon>
        <taxon>Actinomycetota</taxon>
        <taxon>Actinomycetes</taxon>
        <taxon>Kitasatosporales</taxon>
        <taxon>Streptomycetaceae</taxon>
        <taxon>Actinacidiphila</taxon>
    </lineage>
</organism>
<protein>
    <submittedName>
        <fullName evidence="2">NAD-dependent epimerase/dehydratase family protein</fullName>
    </submittedName>
</protein>
<reference evidence="2" key="1">
    <citation type="submission" date="2021-05" db="EMBL/GenBank/DDBJ databases">
        <authorList>
            <person name="Arsene-Ploetze F."/>
        </authorList>
    </citation>
    <scope>NUCLEOTIDE SEQUENCE</scope>
    <source>
        <strain evidence="2">DSM 42138</strain>
    </source>
</reference>
<sequence length="630" mass="65401">MRMVPRLSGAVMAHPRRRQEAELLARLDAEGRLRVVLDPEPEGPPTALRTATAAWAAVAPGATHHLVLQDDVQLADGFFAHAVEAARVAPQDAVAFYTNWNSRNGAALRTAALTGAAWAEALDEYAPCVALMLPAGVAAGYGAFAAGDGAGWPYDVLMYRYLRSTGTRLRIAVPNTVEHSGLPSIAGNAAHGLRRSALFATASPGALTAGFTALTVVPFLKHGSAQCAVRTGAGWEYVETERHLRRTGWSERAVREEFDGAAVRDLVPARAAWSTWLTAFALGTVLGPHRDGEAPHADAALRTLGPGGVCDDLSPEEIEAATEPLHALTRAGVEAGRTAGSRLRRTGVTATVTAAPVTAVTGAAGELTRGIGLLLGDLGHAVHHLPGPVTPADLRGCDRIAYLADGFAADGGRAPGVEQVLEAAAEAGVRRLVYVDTAAACGGGPVVAEGPLTDPGPDAPGRRQWREEAAVARWAAVDGRTGAVLRSAEPVGPHAPAGTVTADWILRAWTRRELLLDTDRLHQLVDHRDLAAAVHAALTCPAHALAAGPHVVHVVSAVHDEAGWAAQVAAATRPTARTVQAPEGSAAQGGRPPVLETGLAGALLGWKPTAPLAAGLRAQAQWLAYDTECC</sequence>
<evidence type="ECO:0000259" key="1">
    <source>
        <dbReference type="Pfam" id="PF01370"/>
    </source>
</evidence>
<proteinExistence type="predicted"/>
<dbReference type="Proteomes" id="UP001152519">
    <property type="component" value="Unassembled WGS sequence"/>
</dbReference>
<name>A0A9W4DQ20_9ACTN</name>
<keyword evidence="3" id="KW-1185">Reference proteome</keyword>
<dbReference type="Pfam" id="PF01370">
    <property type="entry name" value="Epimerase"/>
    <property type="match status" value="1"/>
</dbReference>
<feature type="domain" description="NAD-dependent epimerase/dehydratase" evidence="1">
    <location>
        <begin position="416"/>
        <end position="542"/>
    </location>
</feature>
<dbReference type="SUPFAM" id="SSF51735">
    <property type="entry name" value="NAD(P)-binding Rossmann-fold domains"/>
    <property type="match status" value="1"/>
</dbReference>
<dbReference type="AlphaFoldDB" id="A0A9W4DQ20"/>
<dbReference type="EMBL" id="CAJSLV010000053">
    <property type="protein sequence ID" value="CAG6394166.1"/>
    <property type="molecule type" value="Genomic_DNA"/>
</dbReference>